<dbReference type="AlphaFoldDB" id="A0A7K1Y5K5"/>
<feature type="compositionally biased region" description="Polar residues" evidence="1">
    <location>
        <begin position="152"/>
        <end position="163"/>
    </location>
</feature>
<keyword evidence="2" id="KW-1133">Transmembrane helix</keyword>
<dbReference type="RefSeq" id="WP_160843028.1">
    <property type="nucleotide sequence ID" value="NZ_WVHT01000001.1"/>
</dbReference>
<evidence type="ECO:0000256" key="1">
    <source>
        <dbReference type="SAM" id="MobiDB-lite"/>
    </source>
</evidence>
<gene>
    <name evidence="3" type="ORF">GS399_02695</name>
</gene>
<dbReference type="EMBL" id="WVHT01000001">
    <property type="protein sequence ID" value="MXV49864.1"/>
    <property type="molecule type" value="Genomic_DNA"/>
</dbReference>
<evidence type="ECO:0000313" key="3">
    <source>
        <dbReference type="EMBL" id="MXV49864.1"/>
    </source>
</evidence>
<evidence type="ECO:0000256" key="2">
    <source>
        <dbReference type="SAM" id="Phobius"/>
    </source>
</evidence>
<reference evidence="3 4" key="1">
    <citation type="submission" date="2019-11" db="EMBL/GenBank/DDBJ databases">
        <title>Pedobacter sp. HMF7647 Genome sequencing and assembly.</title>
        <authorList>
            <person name="Kang H."/>
            <person name="Kim H."/>
            <person name="Joh K."/>
        </authorList>
    </citation>
    <scope>NUCLEOTIDE SEQUENCE [LARGE SCALE GENOMIC DNA]</scope>
    <source>
        <strain evidence="3 4">HMF7647</strain>
    </source>
</reference>
<accession>A0A7K1Y5K5</accession>
<keyword evidence="2" id="KW-0812">Transmembrane</keyword>
<keyword evidence="2" id="KW-0472">Membrane</keyword>
<proteinExistence type="predicted"/>
<evidence type="ECO:0000313" key="4">
    <source>
        <dbReference type="Proteomes" id="UP000466586"/>
    </source>
</evidence>
<sequence length="411" mass="45499">MSDLKRKKIDDLFRESLGNPKIEFDETHWWEMENKLRNDKKRRRFFYFTIATVSGIAATVLIALLFWPGDTQVTKNTIKVSKIQKPTPDKKEGNSISKVTVDSIESDILKKLKGDYSTPFSKNNVSLKTARGFRNVDTAATNQNPISETTHLAQSNNEQKSSGQAAQQPVAGQQIQKLTDSSTLSNNTNNTIKKADSSSSRLAKTVKKFKPSIILSATAAPGVSSVNSFQSGNLDFGGGLLLTVSVAPKLSFTTGVTLARKKYDSGFEYYNPNSSYKFPVDPQDVSADCQVIDIPLNANYTLYNKKRNSLQLSAGLSSYLMLKEKYDYSYADPNVKWPASYQVRNKNQHFFGIGNLSVIYQRQINPVTSIGIQPYVKLPLTDIGYGNVKLLSTGAAINLNINISKLSTGKK</sequence>
<feature type="transmembrane region" description="Helical" evidence="2">
    <location>
        <begin position="45"/>
        <end position="67"/>
    </location>
</feature>
<dbReference type="Proteomes" id="UP000466586">
    <property type="component" value="Unassembled WGS sequence"/>
</dbReference>
<evidence type="ECO:0008006" key="5">
    <source>
        <dbReference type="Google" id="ProtNLM"/>
    </source>
</evidence>
<comment type="caution">
    <text evidence="3">The sequence shown here is derived from an EMBL/GenBank/DDBJ whole genome shotgun (WGS) entry which is preliminary data.</text>
</comment>
<keyword evidence="4" id="KW-1185">Reference proteome</keyword>
<organism evidence="3 4">
    <name type="scientific">Hufsiella arboris</name>
    <dbReference type="NCBI Taxonomy" id="2695275"/>
    <lineage>
        <taxon>Bacteria</taxon>
        <taxon>Pseudomonadati</taxon>
        <taxon>Bacteroidota</taxon>
        <taxon>Sphingobacteriia</taxon>
        <taxon>Sphingobacteriales</taxon>
        <taxon>Sphingobacteriaceae</taxon>
        <taxon>Hufsiella</taxon>
    </lineage>
</organism>
<name>A0A7K1Y5K5_9SPHI</name>
<protein>
    <recommendedName>
        <fullName evidence="5">Outer membrane beta-barrel protein</fullName>
    </recommendedName>
</protein>
<feature type="region of interest" description="Disordered" evidence="1">
    <location>
        <begin position="152"/>
        <end position="172"/>
    </location>
</feature>